<name>G5LM17_SALET</name>
<gene>
    <name evidence="1" type="ORF">LTSEALA_1560</name>
</gene>
<dbReference type="Proteomes" id="UP000004642">
    <property type="component" value="Unassembled WGS sequence"/>
</dbReference>
<dbReference type="EMBL" id="AFCJ01000674">
    <property type="protein sequence ID" value="EHC41796.1"/>
    <property type="molecule type" value="Genomic_DNA"/>
</dbReference>
<keyword evidence="1" id="KW-0378">Hydrolase</keyword>
<evidence type="ECO:0000313" key="2">
    <source>
        <dbReference type="Proteomes" id="UP000004642"/>
    </source>
</evidence>
<feature type="non-terminal residue" evidence="1">
    <location>
        <position position="1"/>
    </location>
</feature>
<proteinExistence type="predicted"/>
<accession>G5LM17</accession>
<reference evidence="1 2" key="1">
    <citation type="journal article" date="2011" name="BMC Genomics">
        <title>Genome sequencing reveals diversification of virulence factor content and possible host adaptation in distinct subpopulations of Salmonella enterica.</title>
        <authorList>
            <person name="den Bakker H.C."/>
            <person name="Moreno Switt A.I."/>
            <person name="Govoni G."/>
            <person name="Cummings C.A."/>
            <person name="Ranieri M.L."/>
            <person name="Degoricija L."/>
            <person name="Hoelzer K."/>
            <person name="Rodriguez-Rivera L.D."/>
            <person name="Brown S."/>
            <person name="Bolchacova E."/>
            <person name="Furtado M.R."/>
            <person name="Wiedmann M."/>
        </authorList>
    </citation>
    <scope>NUCLEOTIDE SEQUENCE [LARGE SCALE GENOMIC DNA]</scope>
    <source>
        <strain evidence="1 2">R6-377</strain>
    </source>
</reference>
<protein>
    <submittedName>
        <fullName evidence="1">DNA helicase IV</fullName>
    </submittedName>
</protein>
<evidence type="ECO:0000313" key="1">
    <source>
        <dbReference type="EMBL" id="EHC41796.1"/>
    </source>
</evidence>
<organism evidence="1 2">
    <name type="scientific">Salmonella enterica subsp. enterica serovar Alachua str. R6-377</name>
    <dbReference type="NCBI Taxonomy" id="913241"/>
    <lineage>
        <taxon>Bacteria</taxon>
        <taxon>Pseudomonadati</taxon>
        <taxon>Pseudomonadota</taxon>
        <taxon>Gammaproteobacteria</taxon>
        <taxon>Enterobacterales</taxon>
        <taxon>Enterobacteriaceae</taxon>
        <taxon>Salmonella</taxon>
    </lineage>
</organism>
<sequence length="41" mass="4907">RKQYTPQLRARARVWLLFNKDNPSRFVEALKQLDVPVARKP</sequence>
<keyword evidence="1" id="KW-0067">ATP-binding</keyword>
<keyword evidence="1" id="KW-0347">Helicase</keyword>
<comment type="caution">
    <text evidence="1">The sequence shown here is derived from an EMBL/GenBank/DDBJ whole genome shotgun (WGS) entry which is preliminary data.</text>
</comment>
<dbReference type="GO" id="GO:0004386">
    <property type="term" value="F:helicase activity"/>
    <property type="evidence" value="ECO:0007669"/>
    <property type="project" value="UniProtKB-KW"/>
</dbReference>
<dbReference type="AlphaFoldDB" id="G5LM17"/>
<keyword evidence="1" id="KW-0547">Nucleotide-binding</keyword>